<name>A0A225V292_9STRA</name>
<comment type="caution">
    <text evidence="2">The sequence shown here is derived from an EMBL/GenBank/DDBJ whole genome shotgun (WGS) entry which is preliminary data.</text>
</comment>
<evidence type="ECO:0000256" key="1">
    <source>
        <dbReference type="SAM" id="MobiDB-lite"/>
    </source>
</evidence>
<accession>A0A225V292</accession>
<evidence type="ECO:0000313" key="2">
    <source>
        <dbReference type="EMBL" id="OWZ00016.1"/>
    </source>
</evidence>
<dbReference type="OrthoDB" id="107193at2759"/>
<feature type="region of interest" description="Disordered" evidence="1">
    <location>
        <begin position="152"/>
        <end position="178"/>
    </location>
</feature>
<organism evidence="2 3">
    <name type="scientific">Phytophthora megakarya</name>
    <dbReference type="NCBI Taxonomy" id="4795"/>
    <lineage>
        <taxon>Eukaryota</taxon>
        <taxon>Sar</taxon>
        <taxon>Stramenopiles</taxon>
        <taxon>Oomycota</taxon>
        <taxon>Peronosporomycetes</taxon>
        <taxon>Peronosporales</taxon>
        <taxon>Peronosporaceae</taxon>
        <taxon>Phytophthora</taxon>
    </lineage>
</organism>
<evidence type="ECO:0000313" key="3">
    <source>
        <dbReference type="Proteomes" id="UP000198211"/>
    </source>
</evidence>
<sequence length="259" mass="29665">MSNPQPIFDVIRAPELPIWNHAALIEWLREWERYVEKMRHRCTTSGETYENVDAIVKGCVKHKTLKLDATYSSKFCSPPILKAQITRLIDLERRNCTSNDVVLFGLILEHAKVQQRFNGFRRILQQRQIRRRRSQDENPRRLGNVNAVAKLEPARSTPSTVQTFTPARTPRSSRPKPQDECLHCKGSHWLADCPTATAAVGEEAQRKYREAKERCASAVCSKVAKYTGSGRTVRINGLMENPDLLDTEQTRARCPKKKL</sequence>
<reference evidence="3" key="1">
    <citation type="submission" date="2017-03" db="EMBL/GenBank/DDBJ databases">
        <title>Phytopthora megakarya and P. palmivora, two closely related causual agents of cacao black pod achieved similar genome size and gene model numbers by different mechanisms.</title>
        <authorList>
            <person name="Ali S."/>
            <person name="Shao J."/>
            <person name="Larry D.J."/>
            <person name="Kronmiller B."/>
            <person name="Shen D."/>
            <person name="Strem M.D."/>
            <person name="Melnick R.L."/>
            <person name="Guiltinan M.J."/>
            <person name="Tyler B.M."/>
            <person name="Meinhardt L.W."/>
            <person name="Bailey B.A."/>
        </authorList>
    </citation>
    <scope>NUCLEOTIDE SEQUENCE [LARGE SCALE GENOMIC DNA]</scope>
    <source>
        <strain evidence="3">zdho120</strain>
    </source>
</reference>
<dbReference type="Proteomes" id="UP000198211">
    <property type="component" value="Unassembled WGS sequence"/>
</dbReference>
<gene>
    <name evidence="2" type="ORF">PHMEG_00028885</name>
</gene>
<dbReference type="EMBL" id="NBNE01007973">
    <property type="protein sequence ID" value="OWZ00016.1"/>
    <property type="molecule type" value="Genomic_DNA"/>
</dbReference>
<proteinExistence type="predicted"/>
<protein>
    <submittedName>
        <fullName evidence="2">Uncharacterized protein</fullName>
    </submittedName>
</protein>
<feature type="compositionally biased region" description="Polar residues" evidence="1">
    <location>
        <begin position="156"/>
        <end position="172"/>
    </location>
</feature>
<dbReference type="AlphaFoldDB" id="A0A225V292"/>
<keyword evidence="3" id="KW-1185">Reference proteome</keyword>